<protein>
    <submittedName>
        <fullName evidence="1">Uncharacterized protein</fullName>
    </submittedName>
</protein>
<dbReference type="OrthoDB" id="106630at2157"/>
<dbReference type="Proteomes" id="UP000282322">
    <property type="component" value="Unassembled WGS sequence"/>
</dbReference>
<comment type="caution">
    <text evidence="1">The sequence shown here is derived from an EMBL/GenBank/DDBJ whole genome shotgun (WGS) entry which is preliminary data.</text>
</comment>
<reference evidence="1 2" key="1">
    <citation type="submission" date="2018-11" db="EMBL/GenBank/DDBJ databases">
        <title>Taxonoimc description of Halomarina strain SPP-AMP-1.</title>
        <authorList>
            <person name="Pal Y."/>
            <person name="Srinivasana K."/>
            <person name="Verma A."/>
            <person name="Kumar P."/>
        </authorList>
    </citation>
    <scope>NUCLEOTIDE SEQUENCE [LARGE SCALE GENOMIC DNA]</scope>
    <source>
        <strain evidence="1 2">SPP-AMP-1</strain>
    </source>
</reference>
<organism evidence="1 2">
    <name type="scientific">Halocatena pleomorpha</name>
    <dbReference type="NCBI Taxonomy" id="1785090"/>
    <lineage>
        <taxon>Archaea</taxon>
        <taxon>Methanobacteriati</taxon>
        <taxon>Methanobacteriota</taxon>
        <taxon>Stenosarchaea group</taxon>
        <taxon>Halobacteria</taxon>
        <taxon>Halobacteriales</taxon>
        <taxon>Natronomonadaceae</taxon>
        <taxon>Halocatena</taxon>
    </lineage>
</organism>
<dbReference type="EMBL" id="RRCH01000028">
    <property type="protein sequence ID" value="RRJ29503.1"/>
    <property type="molecule type" value="Genomic_DNA"/>
</dbReference>
<sequence>MGVVVSLCKLHPGIEVPLTGGTQLILLSVGSVAGEEASDLRGEGSLAQMLLISSIGRRSHRPREVLIFYFGRKVVPLLDVRAIVLSEATSIKRPLLTFSSRYVPVQLRRRHQRRLCRQCPAFDGHRDLLTDSVCDFTLPQVPVAIDQPFPFDCFGGNVILSVTVAIESRRNARTTSQLFESDFFDSERTGAALPEVQANRE</sequence>
<dbReference type="AlphaFoldDB" id="A0A3P3RAP9"/>
<name>A0A3P3RAP9_9EURY</name>
<accession>A0A3P3RAP9</accession>
<evidence type="ECO:0000313" key="2">
    <source>
        <dbReference type="Proteomes" id="UP000282322"/>
    </source>
</evidence>
<keyword evidence="2" id="KW-1185">Reference proteome</keyword>
<evidence type="ECO:0000313" key="1">
    <source>
        <dbReference type="EMBL" id="RRJ29503.1"/>
    </source>
</evidence>
<dbReference type="RefSeq" id="WP_124955492.1">
    <property type="nucleotide sequence ID" value="NZ_RRCH01000028.1"/>
</dbReference>
<gene>
    <name evidence="1" type="ORF">EIK79_12765</name>
</gene>
<proteinExistence type="predicted"/>